<comment type="caution">
    <text evidence="4">The sequence shown here is derived from an EMBL/GenBank/DDBJ whole genome shotgun (WGS) entry which is preliminary data.</text>
</comment>
<dbReference type="GO" id="GO:0006508">
    <property type="term" value="P:proteolysis"/>
    <property type="evidence" value="ECO:0007669"/>
    <property type="project" value="InterPro"/>
</dbReference>
<dbReference type="PANTHER" id="PTHR24256">
    <property type="entry name" value="TRYPTASE-RELATED"/>
    <property type="match status" value="1"/>
</dbReference>
<evidence type="ECO:0000259" key="3">
    <source>
        <dbReference type="PROSITE" id="PS50240"/>
    </source>
</evidence>
<sequence length="255" mass="29451">CGVENVQKRNLPNRSPIEFNKYPWIANIQLTVGTQYWNISGSVINQRYILTVSLGVVLPPENIKVFVGRHKHTELKHSFRVEKIISHENFGTTKRQHNNDIALLKLDTEIKFNDKMRPICLPTEDMKLFDNFVLVSKGNTISEKGEKVQGNSMQEIFMHSVDFNECKKMYPNYIFKYPYKLKDEMHMCASSNAKHICKGDYGAALMYKQKGKLFIAGMASFAKELCSEKPAVFTNIIHYLPWINENTKDIKYCAN</sequence>
<dbReference type="FunFam" id="2.40.10.10:FF:000068">
    <property type="entry name" value="transmembrane protease serine 2"/>
    <property type="match status" value="1"/>
</dbReference>
<evidence type="ECO:0000256" key="1">
    <source>
        <dbReference type="ARBA" id="ARBA00023157"/>
    </source>
</evidence>
<dbReference type="InterPro" id="IPR001254">
    <property type="entry name" value="Trypsin_dom"/>
</dbReference>
<dbReference type="VEuPathDB" id="VectorBase:LDEU010980"/>
<gene>
    <name evidence="4" type="ORF">B4U80_11944</name>
</gene>
<reference evidence="4 5" key="1">
    <citation type="journal article" date="2018" name="Gigascience">
        <title>Genomes of trombidid mites reveal novel predicted allergens and laterally-transferred genes associated with secondary metabolism.</title>
        <authorList>
            <person name="Dong X."/>
            <person name="Chaisiri K."/>
            <person name="Xia D."/>
            <person name="Armstrong S.D."/>
            <person name="Fang Y."/>
            <person name="Donnelly M.J."/>
            <person name="Kadowaki T."/>
            <person name="McGarry J.W."/>
            <person name="Darby A.C."/>
            <person name="Makepeace B.L."/>
        </authorList>
    </citation>
    <scope>NUCLEOTIDE SEQUENCE [LARGE SCALE GENOMIC DNA]</scope>
    <source>
        <strain evidence="4">UoL-UT</strain>
    </source>
</reference>
<dbReference type="CDD" id="cd00190">
    <property type="entry name" value="Tryp_SPc"/>
    <property type="match status" value="1"/>
</dbReference>
<feature type="domain" description="Peptidase S1" evidence="3">
    <location>
        <begin position="11"/>
        <end position="248"/>
    </location>
</feature>
<dbReference type="Pfam" id="PF00089">
    <property type="entry name" value="Trypsin"/>
    <property type="match status" value="1"/>
</dbReference>
<dbReference type="SMART" id="SM00020">
    <property type="entry name" value="Tryp_SPc"/>
    <property type="match status" value="1"/>
</dbReference>
<name>A0A443S0M3_9ACAR</name>
<dbReference type="InterPro" id="IPR043504">
    <property type="entry name" value="Peptidase_S1_PA_chymotrypsin"/>
</dbReference>
<evidence type="ECO:0000313" key="4">
    <source>
        <dbReference type="EMBL" id="RWS21060.1"/>
    </source>
</evidence>
<dbReference type="Gene3D" id="2.40.10.10">
    <property type="entry name" value="Trypsin-like serine proteases"/>
    <property type="match status" value="1"/>
</dbReference>
<dbReference type="PROSITE" id="PS50240">
    <property type="entry name" value="TRYPSIN_DOM"/>
    <property type="match status" value="1"/>
</dbReference>
<dbReference type="OrthoDB" id="10002959at2759"/>
<comment type="similarity">
    <text evidence="2">Belongs to the peptidase S1 family. CLIP subfamily.</text>
</comment>
<keyword evidence="1" id="KW-1015">Disulfide bond</keyword>
<dbReference type="InterPro" id="IPR009003">
    <property type="entry name" value="Peptidase_S1_PA"/>
</dbReference>
<dbReference type="Proteomes" id="UP000288716">
    <property type="component" value="Unassembled WGS sequence"/>
</dbReference>
<dbReference type="AlphaFoldDB" id="A0A443S0M3"/>
<feature type="non-terminal residue" evidence="4">
    <location>
        <position position="1"/>
    </location>
</feature>
<dbReference type="STRING" id="299467.A0A443S0M3"/>
<dbReference type="PRINTS" id="PR00722">
    <property type="entry name" value="CHYMOTRYPSIN"/>
</dbReference>
<keyword evidence="5" id="KW-1185">Reference proteome</keyword>
<protein>
    <submittedName>
        <fullName evidence="4">Trypsin-1-like protein</fullName>
    </submittedName>
</protein>
<accession>A0A443S0M3</accession>
<dbReference type="GO" id="GO:0004252">
    <property type="term" value="F:serine-type endopeptidase activity"/>
    <property type="evidence" value="ECO:0007669"/>
    <property type="project" value="InterPro"/>
</dbReference>
<evidence type="ECO:0000256" key="2">
    <source>
        <dbReference type="ARBA" id="ARBA00024195"/>
    </source>
</evidence>
<dbReference type="EMBL" id="NCKV01013877">
    <property type="protein sequence ID" value="RWS21060.1"/>
    <property type="molecule type" value="Genomic_DNA"/>
</dbReference>
<dbReference type="InterPro" id="IPR051487">
    <property type="entry name" value="Ser/Thr_Proteases_Immune/Dev"/>
</dbReference>
<evidence type="ECO:0000313" key="5">
    <source>
        <dbReference type="Proteomes" id="UP000288716"/>
    </source>
</evidence>
<dbReference type="SUPFAM" id="SSF50494">
    <property type="entry name" value="Trypsin-like serine proteases"/>
    <property type="match status" value="1"/>
</dbReference>
<proteinExistence type="inferred from homology"/>
<dbReference type="InterPro" id="IPR001314">
    <property type="entry name" value="Peptidase_S1A"/>
</dbReference>
<organism evidence="4 5">
    <name type="scientific">Leptotrombidium deliense</name>
    <dbReference type="NCBI Taxonomy" id="299467"/>
    <lineage>
        <taxon>Eukaryota</taxon>
        <taxon>Metazoa</taxon>
        <taxon>Ecdysozoa</taxon>
        <taxon>Arthropoda</taxon>
        <taxon>Chelicerata</taxon>
        <taxon>Arachnida</taxon>
        <taxon>Acari</taxon>
        <taxon>Acariformes</taxon>
        <taxon>Trombidiformes</taxon>
        <taxon>Prostigmata</taxon>
        <taxon>Anystina</taxon>
        <taxon>Parasitengona</taxon>
        <taxon>Trombiculoidea</taxon>
        <taxon>Trombiculidae</taxon>
        <taxon>Leptotrombidium</taxon>
    </lineage>
</organism>